<reference evidence="1 2" key="1">
    <citation type="submission" date="2020-08" db="EMBL/GenBank/DDBJ databases">
        <title>Genomic Encyclopedia of Type Strains, Phase IV (KMG-IV): sequencing the most valuable type-strain genomes for metagenomic binning, comparative biology and taxonomic classification.</title>
        <authorList>
            <person name="Goeker M."/>
        </authorList>
    </citation>
    <scope>NUCLEOTIDE SEQUENCE [LARGE SCALE GENOMIC DNA]</scope>
    <source>
        <strain evidence="1 2">DSM 23240</strain>
    </source>
</reference>
<dbReference type="RefSeq" id="WP_168056390.1">
    <property type="nucleotide sequence ID" value="NZ_JAAOZT010000009.1"/>
</dbReference>
<dbReference type="EMBL" id="JACHHQ010000012">
    <property type="protein sequence ID" value="MBB5202220.1"/>
    <property type="molecule type" value="Genomic_DNA"/>
</dbReference>
<evidence type="ECO:0000313" key="2">
    <source>
        <dbReference type="Proteomes" id="UP000571084"/>
    </source>
</evidence>
<accession>A0A840S0Q6</accession>
<sequence length="1781" mass="196789">MAIINSTSASYATFPAAAPPHSASCSAPQSTTTFATCALPDAATKLSAYPSLRQHFNGCFTSPRPVPGGGNSVHSKPRHLNRRQLSAIRDREIAARDADLRAIDWHFYSGIDQDMRAVPAPGWPTISSACVSVFSSFTPLAIWTAIRTHNGFEFPQVAKPNGPSSTRIPTPDTAYRGEYVASVGNNNAAPGASELPPSLPTRFPTLGDVVTSLVNCGQKIGDALPYWPASLPTASAEVRAYMNPLGDWRHQKVGAQPLLVPASIATATTTASLPVPSGHPLNFGQLPVKGPLWSSIVQEASIKGVIAYQRWSVDTPQDDRLKGIATERPSDPTLYVDQLVDAFNSVLPRQLGAPGLVNPYQFSVLKYAIQNQLPSGFGDGAPIDPARPQPAQLQAALQAEAAQLFFNILGEISESVRAEAFRGLIRERIQIVLEKNPTLKAFPALIDRIKAEIIMELGHLLPALNDDERATLNTLTGWLVEAEASIIDPLLSSQINLRRCDFGQMRYESDDAALMRIGAAFINQFPAKSKVRLTPQILREVALYGLMDVDPENWPPAVSAALLRLGDTLARADASQPFGSVADRTRAALAFVIEPEMEGIRRLQKVEILEKEYLAKVSDQSSSDGLHQQESQAASRALNAGKFEVYSFGLERLPSKDRAIILEACHKNQLKVYIPKAILYDGMHNGVGHKASFKAVSGLILRTGPLGSEDDAEYYAFSQGRAWGSSVIYKDTRKVKKAGGILPYLRKNHAAFTSGISFSEQTRFETEVMEVKAKNLDGIARAVSDLQGYPSELNKKLFNRPPSSASPQLSESKEPEDIFHSDILLLGEVFFGFFPGGACLIAAVDIAAMIFAPGKTDADLAAQEIALGIDGAFCVSGMPNIGSTRTFVQSLRPAFRYSSSKKFAADKVLKGKLENPSEAGLAFGLFEGGVKPAAASEHVATAPNDLTFMTGISEFFDPSPLKASAYPDIILLHENALNIPPNLVPEGAIQKSEGGPVYLVLSERDAAKRVSYMWNEAERQMERQTPQWLMSYGKFMDRDPKVLALFTEALPQRLSSMHIADRLYDNKCFRALHQQPYHSHLSYPLPEAERGVYTIGKQRYLKHENRFYLLANTLELTATERIVGERMPEDLQLDVYFDGTAWRIAETHLITPVLYLPESVTTFEGALKEGFNLPEGWEATGAYIDNNNSEQFIFSFKDSEGNTVFRRGPNQKNALDTIAPEELDVTLCNRMRRSPVNVIQAGCGTLGSPIAPLSSRARRKAAMDRIVVMDVETRPFYERWPLRLEVARDIEKINNLLENTPGLERQLNGLIDRMKIKPTLDLPEVIQKMQSMIQRPERRAVPVEMLREVSDFWGKVDAQIMIESLGGFHANALAVRETSRLGQQISKNMRTYSKLGRTYSEKMIELNALDNAYKNEFITQKQKVSTRLWRMVFNSVMRSRFITTGDWTFEVAAKGITEIRGKFGEEVAHDFSAVYSKSHILARDMVQWSEDKTGTFWKRCAKYFHVPEEPSPLALSDLVEAVSIFGTSAHPDNMGKLRIVKPNMSPDGNQYRFNVKEQAQGVVQEASLFGNAVAAFTFQGGKRRGELFVTTTTFLTPTVSISELRQTLLHELSHLAIPNCAEEIYLDAARSKYGYLPAGALRHQADVLLESPAAFLKFAEDIPSVKQNFLKHCINVIPEFMKTHFPEGIADGNVDTDSFAQFVIALYKGPAHIKIKAFLMPDFFVGLLEDMAEGLPNTAGDAGVGAQARPKREETLNDFYTPMQRLLVRDAFREGRRKRNS</sequence>
<protein>
    <submittedName>
        <fullName evidence="1">Uncharacterized protein</fullName>
    </submittedName>
</protein>
<evidence type="ECO:0000313" key="1">
    <source>
        <dbReference type="EMBL" id="MBB5202220.1"/>
    </source>
</evidence>
<proteinExistence type="predicted"/>
<keyword evidence="2" id="KW-1185">Reference proteome</keyword>
<name>A0A840S0Q6_9BURK</name>
<organism evidence="1 2">
    <name type="scientific">Glaciimonas immobilis</name>
    <dbReference type="NCBI Taxonomy" id="728004"/>
    <lineage>
        <taxon>Bacteria</taxon>
        <taxon>Pseudomonadati</taxon>
        <taxon>Pseudomonadota</taxon>
        <taxon>Betaproteobacteria</taxon>
        <taxon>Burkholderiales</taxon>
        <taxon>Oxalobacteraceae</taxon>
        <taxon>Glaciimonas</taxon>
    </lineage>
</organism>
<gene>
    <name evidence="1" type="ORF">HNR39_004084</name>
</gene>
<dbReference type="Proteomes" id="UP000571084">
    <property type="component" value="Unassembled WGS sequence"/>
</dbReference>
<comment type="caution">
    <text evidence="1">The sequence shown here is derived from an EMBL/GenBank/DDBJ whole genome shotgun (WGS) entry which is preliminary data.</text>
</comment>